<name>A0A2H1VED6_SPOFR</name>
<dbReference type="GO" id="GO:0005789">
    <property type="term" value="C:endoplasmic reticulum membrane"/>
    <property type="evidence" value="ECO:0007669"/>
    <property type="project" value="UniProtKB-SubCell"/>
</dbReference>
<keyword evidence="7 15" id="KW-0479">Metal-binding</keyword>
<evidence type="ECO:0000256" key="13">
    <source>
        <dbReference type="ARBA" id="ARBA00023136"/>
    </source>
</evidence>
<evidence type="ECO:0000256" key="3">
    <source>
        <dbReference type="ARBA" id="ARBA00004406"/>
    </source>
</evidence>
<dbReference type="AlphaFoldDB" id="A0A2H1VED6"/>
<dbReference type="SUPFAM" id="SSF48264">
    <property type="entry name" value="Cytochrome P450"/>
    <property type="match status" value="1"/>
</dbReference>
<evidence type="ECO:0000256" key="7">
    <source>
        <dbReference type="ARBA" id="ARBA00022723"/>
    </source>
</evidence>
<evidence type="ECO:0000256" key="2">
    <source>
        <dbReference type="ARBA" id="ARBA00004174"/>
    </source>
</evidence>
<dbReference type="GO" id="GO:0020037">
    <property type="term" value="F:heme binding"/>
    <property type="evidence" value="ECO:0007669"/>
    <property type="project" value="InterPro"/>
</dbReference>
<evidence type="ECO:0000313" key="17">
    <source>
        <dbReference type="EMBL" id="SOQ39193.1"/>
    </source>
</evidence>
<evidence type="ECO:0000256" key="14">
    <source>
        <dbReference type="ARBA" id="ARBA00047827"/>
    </source>
</evidence>
<gene>
    <name evidence="17" type="primary">SFRICE041929.2</name>
    <name evidence="17" type="ORF">SFRICE_041929.2</name>
</gene>
<evidence type="ECO:0000256" key="9">
    <source>
        <dbReference type="ARBA" id="ARBA00022848"/>
    </source>
</evidence>
<dbReference type="PANTHER" id="PTHR24292:SF54">
    <property type="entry name" value="CYP9F3-RELATED"/>
    <property type="match status" value="1"/>
</dbReference>
<dbReference type="GO" id="GO:0016712">
    <property type="term" value="F:oxidoreductase activity, acting on paired donors, with incorporation or reduction of molecular oxygen, reduced flavin or flavoprotein as one donor, and incorporation of one atom of oxygen"/>
    <property type="evidence" value="ECO:0007669"/>
    <property type="project" value="UniProtKB-EC"/>
</dbReference>
<dbReference type="Pfam" id="PF00067">
    <property type="entry name" value="p450"/>
    <property type="match status" value="1"/>
</dbReference>
<comment type="catalytic activity">
    <reaction evidence="14">
        <text>an organic molecule + reduced [NADPH--hemoprotein reductase] + O2 = an alcohol + oxidized [NADPH--hemoprotein reductase] + H2O + H(+)</text>
        <dbReference type="Rhea" id="RHEA:17149"/>
        <dbReference type="Rhea" id="RHEA-COMP:11964"/>
        <dbReference type="Rhea" id="RHEA-COMP:11965"/>
        <dbReference type="ChEBI" id="CHEBI:15377"/>
        <dbReference type="ChEBI" id="CHEBI:15378"/>
        <dbReference type="ChEBI" id="CHEBI:15379"/>
        <dbReference type="ChEBI" id="CHEBI:30879"/>
        <dbReference type="ChEBI" id="CHEBI:57618"/>
        <dbReference type="ChEBI" id="CHEBI:58210"/>
        <dbReference type="ChEBI" id="CHEBI:142491"/>
        <dbReference type="EC" id="1.14.14.1"/>
    </reaction>
</comment>
<dbReference type="PRINTS" id="PR00463">
    <property type="entry name" value="EP450I"/>
</dbReference>
<dbReference type="PANTHER" id="PTHR24292">
    <property type="entry name" value="CYTOCHROME P450"/>
    <property type="match status" value="1"/>
</dbReference>
<keyword evidence="12 16" id="KW-0503">Monooxygenase</keyword>
<reference evidence="17" key="1">
    <citation type="submission" date="2016-07" db="EMBL/GenBank/DDBJ databases">
        <authorList>
            <person name="Bretaudeau A."/>
        </authorList>
    </citation>
    <scope>NUCLEOTIDE SEQUENCE</scope>
    <source>
        <strain evidence="17">Rice</strain>
        <tissue evidence="17">Whole body</tissue>
    </source>
</reference>
<feature type="binding site" description="axial binding residue" evidence="15">
    <location>
        <position position="138"/>
    </location>
    <ligand>
        <name>heme</name>
        <dbReference type="ChEBI" id="CHEBI:30413"/>
    </ligand>
    <ligandPart>
        <name>Fe</name>
        <dbReference type="ChEBI" id="CHEBI:18248"/>
    </ligandPart>
</feature>
<comment type="subcellular location">
    <subcellularLocation>
        <location evidence="3">Endoplasmic reticulum membrane</location>
        <topology evidence="3">Peripheral membrane protein</topology>
    </subcellularLocation>
    <subcellularLocation>
        <location evidence="2">Microsome membrane</location>
        <topology evidence="2">Peripheral membrane protein</topology>
    </subcellularLocation>
</comment>
<keyword evidence="13" id="KW-0472">Membrane</keyword>
<dbReference type="InterPro" id="IPR017972">
    <property type="entry name" value="Cyt_P450_CS"/>
</dbReference>
<dbReference type="EMBL" id="ODYU01002108">
    <property type="protein sequence ID" value="SOQ39193.1"/>
    <property type="molecule type" value="Genomic_DNA"/>
</dbReference>
<dbReference type="Gene3D" id="1.10.630.10">
    <property type="entry name" value="Cytochrome P450"/>
    <property type="match status" value="1"/>
</dbReference>
<dbReference type="PROSITE" id="PS00086">
    <property type="entry name" value="CYTOCHROME_P450"/>
    <property type="match status" value="1"/>
</dbReference>
<organism evidence="17">
    <name type="scientific">Spodoptera frugiperda</name>
    <name type="common">Fall armyworm</name>
    <dbReference type="NCBI Taxonomy" id="7108"/>
    <lineage>
        <taxon>Eukaryota</taxon>
        <taxon>Metazoa</taxon>
        <taxon>Ecdysozoa</taxon>
        <taxon>Arthropoda</taxon>
        <taxon>Hexapoda</taxon>
        <taxon>Insecta</taxon>
        <taxon>Pterygota</taxon>
        <taxon>Neoptera</taxon>
        <taxon>Endopterygota</taxon>
        <taxon>Lepidoptera</taxon>
        <taxon>Glossata</taxon>
        <taxon>Ditrysia</taxon>
        <taxon>Noctuoidea</taxon>
        <taxon>Noctuidae</taxon>
        <taxon>Amphipyrinae</taxon>
        <taxon>Spodoptera</taxon>
    </lineage>
</organism>
<proteinExistence type="inferred from homology"/>
<dbReference type="InterPro" id="IPR036396">
    <property type="entry name" value="Cyt_P450_sf"/>
</dbReference>
<evidence type="ECO:0000256" key="12">
    <source>
        <dbReference type="ARBA" id="ARBA00023033"/>
    </source>
</evidence>
<evidence type="ECO:0000256" key="5">
    <source>
        <dbReference type="ARBA" id="ARBA00012109"/>
    </source>
</evidence>
<dbReference type="EC" id="1.14.14.1" evidence="5"/>
<sequence length="174" mass="20007">MSFLLHELALNPDVQERLVQEIKEHDEKNGGKVDFTSIQSMKYMDMVVSEVLRLWPPFVMFDRECTRDYNLGKPNDSASREFVVRKGIELWIPTYAIHRDPQYFPDPDKFDPERFSDENKHKIKPFTYTPFGTGPRNCIGKICSLRVEGDGLPAPTSCGAVSLREDLHPCEALD</sequence>
<accession>A0A2H1VED6</accession>
<evidence type="ECO:0000256" key="11">
    <source>
        <dbReference type="ARBA" id="ARBA00023004"/>
    </source>
</evidence>
<evidence type="ECO:0000256" key="16">
    <source>
        <dbReference type="RuleBase" id="RU000461"/>
    </source>
</evidence>
<comment type="cofactor">
    <cofactor evidence="1 15">
        <name>heme</name>
        <dbReference type="ChEBI" id="CHEBI:30413"/>
    </cofactor>
</comment>
<comment type="similarity">
    <text evidence="4 16">Belongs to the cytochrome P450 family.</text>
</comment>
<evidence type="ECO:0000256" key="15">
    <source>
        <dbReference type="PIRSR" id="PIRSR602401-1"/>
    </source>
</evidence>
<keyword evidence="10 16" id="KW-0560">Oxidoreductase</keyword>
<keyword evidence="8" id="KW-0256">Endoplasmic reticulum</keyword>
<evidence type="ECO:0000256" key="1">
    <source>
        <dbReference type="ARBA" id="ARBA00001971"/>
    </source>
</evidence>
<evidence type="ECO:0000256" key="4">
    <source>
        <dbReference type="ARBA" id="ARBA00010617"/>
    </source>
</evidence>
<dbReference type="InterPro" id="IPR001128">
    <property type="entry name" value="Cyt_P450"/>
</dbReference>
<dbReference type="PRINTS" id="PR00385">
    <property type="entry name" value="P450"/>
</dbReference>
<keyword evidence="6 15" id="KW-0349">Heme</keyword>
<evidence type="ECO:0000256" key="6">
    <source>
        <dbReference type="ARBA" id="ARBA00022617"/>
    </source>
</evidence>
<evidence type="ECO:0000256" key="10">
    <source>
        <dbReference type="ARBA" id="ARBA00023002"/>
    </source>
</evidence>
<keyword evidence="9" id="KW-0492">Microsome</keyword>
<keyword evidence="11 15" id="KW-0408">Iron</keyword>
<dbReference type="InterPro" id="IPR050476">
    <property type="entry name" value="Insect_CytP450_Detox"/>
</dbReference>
<protein>
    <recommendedName>
        <fullName evidence="5">unspecific monooxygenase</fullName>
        <ecNumber evidence="5">1.14.14.1</ecNumber>
    </recommendedName>
</protein>
<evidence type="ECO:0000256" key="8">
    <source>
        <dbReference type="ARBA" id="ARBA00022824"/>
    </source>
</evidence>
<dbReference type="GO" id="GO:0005506">
    <property type="term" value="F:iron ion binding"/>
    <property type="evidence" value="ECO:0007669"/>
    <property type="project" value="InterPro"/>
</dbReference>
<dbReference type="InterPro" id="IPR002401">
    <property type="entry name" value="Cyt_P450_E_grp-I"/>
</dbReference>